<name>A0ABR2KSN2_9EUKA</name>
<keyword evidence="2" id="KW-1185">Reference proteome</keyword>
<accession>A0ABR2KSN2</accession>
<evidence type="ECO:0000313" key="1">
    <source>
        <dbReference type="EMBL" id="KAK8892955.1"/>
    </source>
</evidence>
<reference evidence="1 2" key="1">
    <citation type="submission" date="2024-04" db="EMBL/GenBank/DDBJ databases">
        <title>Tritrichomonas musculus Genome.</title>
        <authorList>
            <person name="Alves-Ferreira E."/>
            <person name="Grigg M."/>
            <person name="Lorenzi H."/>
            <person name="Galac M."/>
        </authorList>
    </citation>
    <scope>NUCLEOTIDE SEQUENCE [LARGE SCALE GENOMIC DNA]</scope>
    <source>
        <strain evidence="1 2">EAF2021</strain>
    </source>
</reference>
<dbReference type="Proteomes" id="UP001470230">
    <property type="component" value="Unassembled WGS sequence"/>
</dbReference>
<protein>
    <submittedName>
        <fullName evidence="1">Uncharacterized protein</fullName>
    </submittedName>
</protein>
<organism evidence="1 2">
    <name type="scientific">Tritrichomonas musculus</name>
    <dbReference type="NCBI Taxonomy" id="1915356"/>
    <lineage>
        <taxon>Eukaryota</taxon>
        <taxon>Metamonada</taxon>
        <taxon>Parabasalia</taxon>
        <taxon>Tritrichomonadida</taxon>
        <taxon>Tritrichomonadidae</taxon>
        <taxon>Tritrichomonas</taxon>
    </lineage>
</organism>
<dbReference type="EMBL" id="JAPFFF010000004">
    <property type="protein sequence ID" value="KAK8892955.1"/>
    <property type="molecule type" value="Genomic_DNA"/>
</dbReference>
<sequence>MTIEEIINNESISKNIKEDIKLAERYLISVDNENIKQVKKLLFNVGYQFCMGDKEVTLNI</sequence>
<comment type="caution">
    <text evidence="1">The sequence shown here is derived from an EMBL/GenBank/DDBJ whole genome shotgun (WGS) entry which is preliminary data.</text>
</comment>
<evidence type="ECO:0000313" key="2">
    <source>
        <dbReference type="Proteomes" id="UP001470230"/>
    </source>
</evidence>
<proteinExistence type="predicted"/>
<gene>
    <name evidence="1" type="ORF">M9Y10_030209</name>
</gene>